<dbReference type="GO" id="GO:0005829">
    <property type="term" value="C:cytosol"/>
    <property type="evidence" value="ECO:0007669"/>
    <property type="project" value="TreeGrafter"/>
</dbReference>
<dbReference type="InterPro" id="IPR012318">
    <property type="entry name" value="HTH_CRP"/>
</dbReference>
<feature type="domain" description="HTH crp-type" evidence="4">
    <location>
        <begin position="149"/>
        <end position="216"/>
    </location>
</feature>
<evidence type="ECO:0000313" key="7">
    <source>
        <dbReference type="Proteomes" id="UP000465306"/>
    </source>
</evidence>
<organism evidence="6 8">
    <name type="scientific">Mycobacterium kubicae</name>
    <dbReference type="NCBI Taxonomy" id="120959"/>
    <lineage>
        <taxon>Bacteria</taxon>
        <taxon>Bacillati</taxon>
        <taxon>Actinomycetota</taxon>
        <taxon>Actinomycetes</taxon>
        <taxon>Mycobacteriales</taxon>
        <taxon>Mycobacteriaceae</taxon>
        <taxon>Mycobacterium</taxon>
        <taxon>Mycobacterium simiae complex</taxon>
    </lineage>
</organism>
<evidence type="ECO:0000313" key="5">
    <source>
        <dbReference type="EMBL" id="GFG64009.1"/>
    </source>
</evidence>
<reference evidence="5" key="2">
    <citation type="submission" date="2020-02" db="EMBL/GenBank/DDBJ databases">
        <authorList>
            <person name="Matsumoto Y."/>
            <person name="Kinjo T."/>
            <person name="Motooka D."/>
            <person name="Nabeya D."/>
            <person name="Jung N."/>
            <person name="Uechi K."/>
            <person name="Horii T."/>
            <person name="Iida T."/>
            <person name="Fujita J."/>
            <person name="Nakamura S."/>
        </authorList>
    </citation>
    <scope>NUCLEOTIDE SEQUENCE</scope>
    <source>
        <strain evidence="5">JCM 13573</strain>
    </source>
</reference>
<evidence type="ECO:0000256" key="1">
    <source>
        <dbReference type="ARBA" id="ARBA00023015"/>
    </source>
</evidence>
<evidence type="ECO:0000313" key="6">
    <source>
        <dbReference type="EMBL" id="QPI39422.1"/>
    </source>
</evidence>
<dbReference type="Pfam" id="PF13545">
    <property type="entry name" value="HTH_Crp_2"/>
    <property type="match status" value="1"/>
</dbReference>
<dbReference type="PANTHER" id="PTHR24567">
    <property type="entry name" value="CRP FAMILY TRANSCRIPTIONAL REGULATORY PROTEIN"/>
    <property type="match status" value="1"/>
</dbReference>
<dbReference type="SUPFAM" id="SSF46785">
    <property type="entry name" value="Winged helix' DNA-binding domain"/>
    <property type="match status" value="1"/>
</dbReference>
<evidence type="ECO:0000256" key="3">
    <source>
        <dbReference type="ARBA" id="ARBA00023163"/>
    </source>
</evidence>
<evidence type="ECO:0000256" key="2">
    <source>
        <dbReference type="ARBA" id="ARBA00023125"/>
    </source>
</evidence>
<protein>
    <submittedName>
        <fullName evidence="6">Crp/Fnr family transcriptional regulator</fullName>
    </submittedName>
</protein>
<dbReference type="EMBL" id="CP065047">
    <property type="protein sequence ID" value="QPI39422.1"/>
    <property type="molecule type" value="Genomic_DNA"/>
</dbReference>
<keyword evidence="1" id="KW-0805">Transcription regulation</keyword>
<evidence type="ECO:0000313" key="8">
    <source>
        <dbReference type="Proteomes" id="UP000663583"/>
    </source>
</evidence>
<dbReference type="Proteomes" id="UP000663583">
    <property type="component" value="Chromosome"/>
</dbReference>
<dbReference type="EMBL" id="BLKU01000003">
    <property type="protein sequence ID" value="GFG64009.1"/>
    <property type="molecule type" value="Genomic_DNA"/>
</dbReference>
<dbReference type="Gene3D" id="2.60.120.10">
    <property type="entry name" value="Jelly Rolls"/>
    <property type="match status" value="1"/>
</dbReference>
<sequence>MTSDDFRRNAILGQLPEREYARMRPHLRLEQTRLKQSGYEPHTPIADVYFPLSSVFSLVAVTDRRIAVEVATIGHEGMVGLPVYLGAATSPQASFCQIAGETARISVADFQEALSGDGALHQLLNRYTQATMVQVAQNVVCNSTHPTDARMARWLLTTQDRVGANDMLMTQEFLSQMLGVHRPTVSETAQRIQEQGMMRYSRGTITILNRQGLEEMACECYRIVRAEFDALRNFA</sequence>
<dbReference type="SUPFAM" id="SSF51206">
    <property type="entry name" value="cAMP-binding domain-like"/>
    <property type="match status" value="1"/>
</dbReference>
<dbReference type="GO" id="GO:0003700">
    <property type="term" value="F:DNA-binding transcription factor activity"/>
    <property type="evidence" value="ECO:0007669"/>
    <property type="project" value="TreeGrafter"/>
</dbReference>
<proteinExistence type="predicted"/>
<keyword evidence="3" id="KW-0804">Transcription</keyword>
<dbReference type="InterPro" id="IPR014710">
    <property type="entry name" value="RmlC-like_jellyroll"/>
</dbReference>
<reference evidence="6" key="3">
    <citation type="submission" date="2020-11" db="EMBL/GenBank/DDBJ databases">
        <title>Intraspecies plasmid and genomic variation of Mycobacterium kubicae revealed by the complete genome sequences of two clinical isolates.</title>
        <authorList>
            <person name="Hendrix J.R."/>
            <person name="Epperson L.E."/>
            <person name="Honda J.R."/>
            <person name="Strong M."/>
        </authorList>
    </citation>
    <scope>NUCLEOTIDE SEQUENCE</scope>
    <source>
        <strain evidence="6">JCM 13573</strain>
    </source>
</reference>
<evidence type="ECO:0000259" key="4">
    <source>
        <dbReference type="Pfam" id="PF13545"/>
    </source>
</evidence>
<dbReference type="PANTHER" id="PTHR24567:SF74">
    <property type="entry name" value="HTH-TYPE TRANSCRIPTIONAL REGULATOR ARCR"/>
    <property type="match status" value="1"/>
</dbReference>
<dbReference type="RefSeq" id="WP_085073473.1">
    <property type="nucleotide sequence ID" value="NZ_BLKU01000003.1"/>
</dbReference>
<dbReference type="InterPro" id="IPR036390">
    <property type="entry name" value="WH_DNA-bd_sf"/>
</dbReference>
<reference evidence="5 7" key="1">
    <citation type="journal article" date="2019" name="Emerg. Microbes Infect.">
        <title>Comprehensive subspecies identification of 175 nontuberculous mycobacteria species based on 7547 genomic profiles.</title>
        <authorList>
            <person name="Matsumoto Y."/>
            <person name="Kinjo T."/>
            <person name="Motooka D."/>
            <person name="Nabeya D."/>
            <person name="Jung N."/>
            <person name="Uechi K."/>
            <person name="Horii T."/>
            <person name="Iida T."/>
            <person name="Fujita J."/>
            <person name="Nakamura S."/>
        </authorList>
    </citation>
    <scope>NUCLEOTIDE SEQUENCE [LARGE SCALE GENOMIC DNA]</scope>
    <source>
        <strain evidence="5 7">JCM 13573</strain>
    </source>
</reference>
<gene>
    <name evidence="6" type="ORF">I2456_08175</name>
    <name evidence="5" type="ORF">MKUB_14990</name>
</gene>
<dbReference type="GO" id="GO:0003677">
    <property type="term" value="F:DNA binding"/>
    <property type="evidence" value="ECO:0007669"/>
    <property type="project" value="UniProtKB-KW"/>
</dbReference>
<name>A0AAX1JDX0_9MYCO</name>
<keyword evidence="2" id="KW-0238">DNA-binding</keyword>
<dbReference type="Proteomes" id="UP000465306">
    <property type="component" value="Unassembled WGS sequence"/>
</dbReference>
<dbReference type="KEGG" id="mku:I2456_08175"/>
<dbReference type="InterPro" id="IPR050397">
    <property type="entry name" value="Env_Response_Regulators"/>
</dbReference>
<accession>A0AAX1JDX0</accession>
<keyword evidence="7" id="KW-1185">Reference proteome</keyword>
<dbReference type="AlphaFoldDB" id="A0AAX1JDX0"/>
<dbReference type="InterPro" id="IPR018490">
    <property type="entry name" value="cNMP-bd_dom_sf"/>
</dbReference>